<evidence type="ECO:0000313" key="9">
    <source>
        <dbReference type="Proteomes" id="UP000011081"/>
    </source>
</evidence>
<dbReference type="InterPro" id="IPR004342">
    <property type="entry name" value="EXS_C"/>
</dbReference>
<feature type="compositionally biased region" description="Acidic residues" evidence="5">
    <location>
        <begin position="89"/>
        <end position="109"/>
    </location>
</feature>
<dbReference type="PANTHER" id="PTHR10783:SF103">
    <property type="entry name" value="SOLUTE CARRIER FAMILY 53 MEMBER 1"/>
    <property type="match status" value="1"/>
</dbReference>
<dbReference type="RefSeq" id="XP_008074627.1">
    <property type="nucleotide sequence ID" value="XM_008076436.1"/>
</dbReference>
<dbReference type="PANTHER" id="PTHR10783">
    <property type="entry name" value="XENOTROPIC AND POLYTROPIC RETROVIRUS RECEPTOR 1-RELATED"/>
    <property type="match status" value="1"/>
</dbReference>
<sequence>MGIKKLLRKRVIEWRNFYVDYKELRACRDDFSFKTRLLDEMTKVNEFYFELERQAVEGKRNLFGSKKIYEEIKKDKEKDKNRKDRDGFDDGYENEGEETMDKDEDDAVDNDGIGKEKSAVEKVEIRNELLDGYESDGEEMEIEEIREDRVSVKKEFSGSEKKKMIGEICRTERLEKDGAKDGEATSTGKETEWKVSRNKTASQRNGSAVRRNKSALLKVKPFTPKTKLKNRRNKPGKRKPSAYNEVNHEYITEDQEFETSHSLEENEAIPRTRTFLNLGLIKLHYTVHKKKRATMEFIKVLNQIVNYQRINYDLLDYCIAKRRTSRRIKRNELLPLIKQSYFYRSKRAAGLLKDVKRLYKLRFVKNDKNAGRLFRRLRRKDKPKMAFVFLSGVLIAVNAFFTYFNGIVCKEGMTALLPFLCKIRGLASSNEIGTSSDPYTPQIFFSLIFVGFYLFGVSLLIFTKKEINHPFIFSFNLDSHMEVSRYFLCTSALHLFYNVINILPINPKVSFAISIFAVIGCVMFPFDIFYRKSRYYVVYCLLKIACTPIFKVRFRHFFFTDYLQSFSIVYRRVLGYFFTLGPISVFFISNCGNLVRLMQCGRRYYDRPEKVHIYNAGKYFFQIFFSVLTIVYVNMLSAPTKSDENLLGDTGHIEYENTYASTSFISSLKYFRLIVGLLSSSFSFVWDIRVDWGLGRKNLLFSKTVICILIAFNLVGRYLWLLSAYLSDFFLCSYEVVRRTNWGIVRVEYEHLNNCDQLKTTSTIKLSGDLFYRKNKRAGYMTEHESTHDEKEESMA</sequence>
<feature type="compositionally biased region" description="Basic residues" evidence="5">
    <location>
        <begin position="226"/>
        <end position="240"/>
    </location>
</feature>
<organism evidence="8 9">
    <name type="scientific">Vavraia culicis (isolate floridensis)</name>
    <name type="common">Microsporidian parasite</name>
    <dbReference type="NCBI Taxonomy" id="948595"/>
    <lineage>
        <taxon>Eukaryota</taxon>
        <taxon>Fungi</taxon>
        <taxon>Fungi incertae sedis</taxon>
        <taxon>Microsporidia</taxon>
        <taxon>Pleistophoridae</taxon>
        <taxon>Vavraia</taxon>
    </lineage>
</organism>
<dbReference type="PROSITE" id="PS51380">
    <property type="entry name" value="EXS"/>
    <property type="match status" value="1"/>
</dbReference>
<keyword evidence="4 6" id="KW-0472">Membrane</keyword>
<feature type="transmembrane region" description="Helical" evidence="6">
    <location>
        <begin position="670"/>
        <end position="688"/>
    </location>
</feature>
<evidence type="ECO:0000259" key="7">
    <source>
        <dbReference type="PROSITE" id="PS51380"/>
    </source>
</evidence>
<dbReference type="STRING" id="948595.L2GTD4"/>
<dbReference type="EMBL" id="GL877429">
    <property type="protein sequence ID" value="ELA46911.1"/>
    <property type="molecule type" value="Genomic_DNA"/>
</dbReference>
<name>L2GTD4_VAVCU</name>
<accession>L2GTD4</accession>
<comment type="subcellular location">
    <subcellularLocation>
        <location evidence="1">Membrane</location>
        <topology evidence="1">Multi-pass membrane protein</topology>
    </subcellularLocation>
</comment>
<dbReference type="GO" id="GO:0005794">
    <property type="term" value="C:Golgi apparatus"/>
    <property type="evidence" value="ECO:0007669"/>
    <property type="project" value="TreeGrafter"/>
</dbReference>
<dbReference type="GO" id="GO:0006817">
    <property type="term" value="P:phosphate ion transport"/>
    <property type="evidence" value="ECO:0007669"/>
    <property type="project" value="TreeGrafter"/>
</dbReference>
<feature type="transmembrane region" description="Helical" evidence="6">
    <location>
        <begin position="574"/>
        <end position="598"/>
    </location>
</feature>
<dbReference type="OMA" id="HECYESD"/>
<evidence type="ECO:0000313" key="8">
    <source>
        <dbReference type="EMBL" id="ELA46911.1"/>
    </source>
</evidence>
<dbReference type="GO" id="GO:0016036">
    <property type="term" value="P:cellular response to phosphate starvation"/>
    <property type="evidence" value="ECO:0007669"/>
    <property type="project" value="TreeGrafter"/>
</dbReference>
<dbReference type="OrthoDB" id="9970435at2759"/>
<feature type="compositionally biased region" description="Basic and acidic residues" evidence="5">
    <location>
        <begin position="76"/>
        <end position="88"/>
    </location>
</feature>
<dbReference type="InParanoid" id="L2GTD4"/>
<feature type="domain" description="EXS" evidence="7">
    <location>
        <begin position="576"/>
        <end position="778"/>
    </location>
</feature>
<feature type="transmembrane region" description="Helical" evidence="6">
    <location>
        <begin position="619"/>
        <end position="638"/>
    </location>
</feature>
<dbReference type="GO" id="GO:0005886">
    <property type="term" value="C:plasma membrane"/>
    <property type="evidence" value="ECO:0007669"/>
    <property type="project" value="TreeGrafter"/>
</dbReference>
<dbReference type="VEuPathDB" id="MicrosporidiaDB:VCUG_01609"/>
<feature type="region of interest" description="Disordered" evidence="5">
    <location>
        <begin position="176"/>
        <end position="241"/>
    </location>
</feature>
<keyword evidence="2 6" id="KW-0812">Transmembrane</keyword>
<keyword evidence="9" id="KW-1185">Reference proteome</keyword>
<dbReference type="GeneID" id="19879485"/>
<evidence type="ECO:0000256" key="3">
    <source>
        <dbReference type="ARBA" id="ARBA00022989"/>
    </source>
</evidence>
<feature type="transmembrane region" description="Helical" evidence="6">
    <location>
        <begin position="700"/>
        <end position="720"/>
    </location>
</feature>
<dbReference type="AlphaFoldDB" id="L2GTD4"/>
<feature type="transmembrane region" description="Helical" evidence="6">
    <location>
        <begin position="536"/>
        <end position="554"/>
    </location>
</feature>
<proteinExistence type="predicted"/>
<feature type="transmembrane region" description="Helical" evidence="6">
    <location>
        <begin position="483"/>
        <end position="503"/>
    </location>
</feature>
<evidence type="ECO:0000256" key="6">
    <source>
        <dbReference type="SAM" id="Phobius"/>
    </source>
</evidence>
<dbReference type="Proteomes" id="UP000011081">
    <property type="component" value="Unassembled WGS sequence"/>
</dbReference>
<reference evidence="9" key="1">
    <citation type="submission" date="2011-03" db="EMBL/GenBank/DDBJ databases">
        <title>The genome sequence of Vavraia culicis strain floridensis.</title>
        <authorList>
            <consortium name="The Broad Institute Genome Sequencing Platform"/>
            <person name="Cuomo C."/>
            <person name="Becnel J."/>
            <person name="Sanscrainte N."/>
            <person name="Young S.K."/>
            <person name="Zeng Q."/>
            <person name="Gargeya S."/>
            <person name="Fitzgerald M."/>
            <person name="Haas B."/>
            <person name="Abouelleil A."/>
            <person name="Alvarado L."/>
            <person name="Arachchi H.M."/>
            <person name="Berlin A."/>
            <person name="Chapman S.B."/>
            <person name="Gearin G."/>
            <person name="Goldberg J."/>
            <person name="Griggs A."/>
            <person name="Gujja S."/>
            <person name="Hansen M."/>
            <person name="Heiman D."/>
            <person name="Howarth C."/>
            <person name="Larimer J."/>
            <person name="Lui A."/>
            <person name="MacDonald P.J.P."/>
            <person name="McCowen C."/>
            <person name="Montmayeur A."/>
            <person name="Murphy C."/>
            <person name="Neiman D."/>
            <person name="Pearson M."/>
            <person name="Priest M."/>
            <person name="Roberts A."/>
            <person name="Saif S."/>
            <person name="Shea T."/>
            <person name="Sisk P."/>
            <person name="Stolte C."/>
            <person name="Sykes S."/>
            <person name="Wortman J."/>
            <person name="Nusbaum C."/>
            <person name="Birren B."/>
        </authorList>
    </citation>
    <scope>NUCLEOTIDE SEQUENCE [LARGE SCALE GENOMIC DNA]</scope>
    <source>
        <strain evidence="9">floridensis</strain>
    </source>
</reference>
<evidence type="ECO:0000256" key="1">
    <source>
        <dbReference type="ARBA" id="ARBA00004141"/>
    </source>
</evidence>
<dbReference type="HOGENOM" id="CLU_019324_0_0_1"/>
<feature type="region of interest" description="Disordered" evidence="5">
    <location>
        <begin position="76"/>
        <end position="116"/>
    </location>
</feature>
<protein>
    <recommendedName>
        <fullName evidence="7">EXS domain-containing protein</fullName>
    </recommendedName>
</protein>
<dbReference type="GO" id="GO:0000822">
    <property type="term" value="F:inositol hexakisphosphate binding"/>
    <property type="evidence" value="ECO:0007669"/>
    <property type="project" value="TreeGrafter"/>
</dbReference>
<evidence type="ECO:0000256" key="2">
    <source>
        <dbReference type="ARBA" id="ARBA00022692"/>
    </source>
</evidence>
<dbReference type="Pfam" id="PF03124">
    <property type="entry name" value="EXS"/>
    <property type="match status" value="1"/>
</dbReference>
<feature type="transmembrane region" description="Helical" evidence="6">
    <location>
        <begin position="443"/>
        <end position="462"/>
    </location>
</feature>
<feature type="transmembrane region" description="Helical" evidence="6">
    <location>
        <begin position="509"/>
        <end position="529"/>
    </location>
</feature>
<feature type="transmembrane region" description="Helical" evidence="6">
    <location>
        <begin position="385"/>
        <end position="404"/>
    </location>
</feature>
<evidence type="ECO:0000256" key="4">
    <source>
        <dbReference type="ARBA" id="ARBA00023136"/>
    </source>
</evidence>
<feature type="compositionally biased region" description="Basic and acidic residues" evidence="5">
    <location>
        <begin position="176"/>
        <end position="195"/>
    </location>
</feature>
<evidence type="ECO:0000256" key="5">
    <source>
        <dbReference type="SAM" id="MobiDB-lite"/>
    </source>
</evidence>
<keyword evidence="3 6" id="KW-1133">Transmembrane helix</keyword>
<gene>
    <name evidence="8" type="ORF">VCUG_01609</name>
</gene>